<dbReference type="Proteomes" id="UP000218887">
    <property type="component" value="Unassembled WGS sequence"/>
</dbReference>
<organism evidence="1 2">
    <name type="scientific">Virgibacillus profundi</name>
    <dbReference type="NCBI Taxonomy" id="2024555"/>
    <lineage>
        <taxon>Bacteria</taxon>
        <taxon>Bacillati</taxon>
        <taxon>Bacillota</taxon>
        <taxon>Bacilli</taxon>
        <taxon>Bacillales</taxon>
        <taxon>Bacillaceae</taxon>
        <taxon>Virgibacillus</taxon>
    </lineage>
</organism>
<proteinExistence type="predicted"/>
<dbReference type="OrthoDB" id="9795206at2"/>
<keyword evidence="2" id="KW-1185">Reference proteome</keyword>
<protein>
    <recommendedName>
        <fullName evidence="3">N-acetyltransferase domain-containing protein</fullName>
    </recommendedName>
</protein>
<dbReference type="PANTHER" id="PTHR43415">
    <property type="entry name" value="SPERMIDINE N(1)-ACETYLTRANSFERASE"/>
    <property type="match status" value="1"/>
</dbReference>
<name>A0A2A2IDR1_9BACI</name>
<dbReference type="SUPFAM" id="SSF55729">
    <property type="entry name" value="Acyl-CoA N-acyltransferases (Nat)"/>
    <property type="match status" value="1"/>
</dbReference>
<accession>A0A2A2IDR1</accession>
<comment type="caution">
    <text evidence="1">The sequence shown here is derived from an EMBL/GenBank/DDBJ whole genome shotgun (WGS) entry which is preliminary data.</text>
</comment>
<sequence length="68" mass="8133">MEMMLLDYVFLELNLHRVSLRVFSLNEKAIHLNSKLGFKQEGAIRQSLYRNGEWHDIIHMGILKEEYL</sequence>
<evidence type="ECO:0000313" key="2">
    <source>
        <dbReference type="Proteomes" id="UP000218887"/>
    </source>
</evidence>
<dbReference type="AlphaFoldDB" id="A0A2A2IDR1"/>
<gene>
    <name evidence="1" type="ORF">CIL05_10090</name>
</gene>
<evidence type="ECO:0008006" key="3">
    <source>
        <dbReference type="Google" id="ProtNLM"/>
    </source>
</evidence>
<evidence type="ECO:0000313" key="1">
    <source>
        <dbReference type="EMBL" id="PAV29712.1"/>
    </source>
</evidence>
<dbReference type="InterPro" id="IPR016181">
    <property type="entry name" value="Acyl_CoA_acyltransferase"/>
</dbReference>
<dbReference type="EMBL" id="NPOA01000006">
    <property type="protein sequence ID" value="PAV29712.1"/>
    <property type="molecule type" value="Genomic_DNA"/>
</dbReference>
<reference evidence="1 2" key="1">
    <citation type="submission" date="2017-08" db="EMBL/GenBank/DDBJ databases">
        <title>Virgibacillus indicus sp. nov. and Virgibacillus profoundi sp. nov, two moderately halophilic bacteria isolated from marine sediment by using the Microfluidic Streak Plate.</title>
        <authorList>
            <person name="Xu B."/>
            <person name="Hu B."/>
            <person name="Wang J."/>
            <person name="Zhu Y."/>
            <person name="Huang L."/>
            <person name="Du W."/>
            <person name="Huang Y."/>
        </authorList>
    </citation>
    <scope>NUCLEOTIDE SEQUENCE [LARGE SCALE GENOMIC DNA]</scope>
    <source>
        <strain evidence="1 2">IO3-P3-H5</strain>
    </source>
</reference>
<dbReference type="Pfam" id="PF13420">
    <property type="entry name" value="Acetyltransf_4"/>
    <property type="match status" value="1"/>
</dbReference>
<dbReference type="PANTHER" id="PTHR43415:SF3">
    <property type="entry name" value="GNAT-FAMILY ACETYLTRANSFERASE"/>
    <property type="match status" value="1"/>
</dbReference>
<dbReference type="Gene3D" id="3.40.630.30">
    <property type="match status" value="1"/>
</dbReference>